<dbReference type="Proteomes" id="UP000228948">
    <property type="component" value="Chromosome"/>
</dbReference>
<reference evidence="2 3" key="1">
    <citation type="submission" date="2017-11" db="EMBL/GenBank/DDBJ databases">
        <title>Revised Sequence and Annotation of the Rhodobaca barguzinensis strain alga05 Genome.</title>
        <authorList>
            <person name="Kopejtka K."/>
            <person name="Tomasch J.M."/>
            <person name="Bunk B."/>
            <person name="Koblizek M."/>
        </authorList>
    </citation>
    <scope>NUCLEOTIDE SEQUENCE [LARGE SCALE GENOMIC DNA]</scope>
    <source>
        <strain evidence="3">alga05</strain>
    </source>
</reference>
<dbReference type="GO" id="GO:0003677">
    <property type="term" value="F:DNA binding"/>
    <property type="evidence" value="ECO:0007669"/>
    <property type="project" value="InterPro"/>
</dbReference>
<name>A0A2K8K793_9RHOB</name>
<dbReference type="AlphaFoldDB" id="A0A2K8K793"/>
<evidence type="ECO:0000313" key="2">
    <source>
        <dbReference type="EMBL" id="ATX65332.1"/>
    </source>
</evidence>
<dbReference type="KEGG" id="rbg:BG454_05430"/>
<sequence>MYTRISKSGGRRYLQLVEGHRDAEGKVRIKVVANLGRLDRLSPEKLDPLINGLNRAVGRLENTAHEITHDPARTYGTVFALHELWKDLGFDRALNRALRSGKRSIDAEALVRAMVFNRLCDATSKLGCLRWLETVAMPAMPETVTHQHLLRAMDALMDNAEAVEDALARQIRPLVDQDLTIVFYDLTTVRIHGEARLEDDVRAFGMNKETGGIARQFVLGVVQTAEGLPLMHTVHPGNVSETKTLQGMVQTVLQRFPIQRIILVADRGLLSLDNIHHLTDIAYKGGRKLEFILAVPARRYGDLVETVRGVDFRTGDGLREASFEGHRLIVAHDAARAIEQGEARRARINELEVMGNTMVTKLDWQDEGKSALGRRASDRGAYSRFVRAISDAELTRFIKADLTADRFSWNVDEEAIARAALFDGKLVLLTNVPEITPADAVVRYKALADIERGFRVLKSDIEIAPVHHRLPDRIRAHALICFLALTLHRVMRMRLKAKGHHASPQLALDILSRIQKHTAYAGSRSFHGISKTTPEQLDLFQTLNLPKPS</sequence>
<proteinExistence type="predicted"/>
<dbReference type="SUPFAM" id="SSF53098">
    <property type="entry name" value="Ribonuclease H-like"/>
    <property type="match status" value="1"/>
</dbReference>
<feature type="domain" description="Transposase IS4-like" evidence="1">
    <location>
        <begin position="178"/>
        <end position="487"/>
    </location>
</feature>
<protein>
    <submittedName>
        <fullName evidence="2">IS1634 family transposase</fullName>
    </submittedName>
</protein>
<evidence type="ECO:0000259" key="1">
    <source>
        <dbReference type="Pfam" id="PF01609"/>
    </source>
</evidence>
<gene>
    <name evidence="2" type="ORF">BG454_05430</name>
</gene>
<accession>A0A2K8K793</accession>
<dbReference type="InterPro" id="IPR047654">
    <property type="entry name" value="IS1634_transpos"/>
</dbReference>
<organism evidence="2 3">
    <name type="scientific">Roseinatronobacter bogoriensis subsp. barguzinensis</name>
    <dbReference type="NCBI Taxonomy" id="441209"/>
    <lineage>
        <taxon>Bacteria</taxon>
        <taxon>Pseudomonadati</taxon>
        <taxon>Pseudomonadota</taxon>
        <taxon>Alphaproteobacteria</taxon>
        <taxon>Rhodobacterales</taxon>
        <taxon>Paracoccaceae</taxon>
        <taxon>Roseinatronobacter</taxon>
    </lineage>
</organism>
<dbReference type="RefSeq" id="WP_100319103.1">
    <property type="nucleotide sequence ID" value="NZ_CP024899.1"/>
</dbReference>
<dbReference type="Pfam" id="PF01609">
    <property type="entry name" value="DDE_Tnp_1"/>
    <property type="match status" value="1"/>
</dbReference>
<dbReference type="OrthoDB" id="8257391at2"/>
<dbReference type="GO" id="GO:0004803">
    <property type="term" value="F:transposase activity"/>
    <property type="evidence" value="ECO:0007669"/>
    <property type="project" value="InterPro"/>
</dbReference>
<dbReference type="PANTHER" id="PTHR34614">
    <property type="match status" value="1"/>
</dbReference>
<dbReference type="InterPro" id="IPR012337">
    <property type="entry name" value="RNaseH-like_sf"/>
</dbReference>
<evidence type="ECO:0000313" key="3">
    <source>
        <dbReference type="Proteomes" id="UP000228948"/>
    </source>
</evidence>
<dbReference type="NCBIfam" id="NF033559">
    <property type="entry name" value="transpos_IS1634"/>
    <property type="match status" value="1"/>
</dbReference>
<dbReference type="PANTHER" id="PTHR34614:SF2">
    <property type="entry name" value="TRANSPOSASE IS4-LIKE DOMAIN-CONTAINING PROTEIN"/>
    <property type="match status" value="1"/>
</dbReference>
<keyword evidence="3" id="KW-1185">Reference proteome</keyword>
<dbReference type="InterPro" id="IPR002559">
    <property type="entry name" value="Transposase_11"/>
</dbReference>
<dbReference type="GO" id="GO:0006313">
    <property type="term" value="P:DNA transposition"/>
    <property type="evidence" value="ECO:0007669"/>
    <property type="project" value="InterPro"/>
</dbReference>
<dbReference type="EMBL" id="CP024899">
    <property type="protein sequence ID" value="ATX65332.1"/>
    <property type="molecule type" value="Genomic_DNA"/>
</dbReference>